<dbReference type="EMBL" id="MU003547">
    <property type="protein sequence ID" value="KAF2463758.1"/>
    <property type="molecule type" value="Genomic_DNA"/>
</dbReference>
<comment type="caution">
    <text evidence="1">The sequence shown here is derived from an EMBL/GenBank/DDBJ whole genome shotgun (WGS) entry which is preliminary data.</text>
</comment>
<accession>A0ACB6Q9X5</accession>
<name>A0ACB6Q9X5_9PLEO</name>
<sequence length="210" mass="23066">MYWMSGHRCKLHRPDAIWSAVCRLSSPTGGRHKRRDFCWTACVLVYAAQDCVVLLLTSHTLAQPGTPSPRQKLASLCPGHSPRMTPTLRLQIASLPAIAQQYPAPSSHSPHPHTCTCRRISSHPICTALHRSAQLPARTRSLSNNWACTPIRNLVRPRHSLSNPMTHSRSAIRGGSRDSGTDFGGASDPPDTPLIASRISAAMHRVYVMN</sequence>
<evidence type="ECO:0000313" key="2">
    <source>
        <dbReference type="Proteomes" id="UP000799755"/>
    </source>
</evidence>
<gene>
    <name evidence="1" type="ORF">BDR25DRAFT_347082</name>
</gene>
<proteinExistence type="predicted"/>
<organism evidence="1 2">
    <name type="scientific">Lindgomyces ingoldianus</name>
    <dbReference type="NCBI Taxonomy" id="673940"/>
    <lineage>
        <taxon>Eukaryota</taxon>
        <taxon>Fungi</taxon>
        <taxon>Dikarya</taxon>
        <taxon>Ascomycota</taxon>
        <taxon>Pezizomycotina</taxon>
        <taxon>Dothideomycetes</taxon>
        <taxon>Pleosporomycetidae</taxon>
        <taxon>Pleosporales</taxon>
        <taxon>Lindgomycetaceae</taxon>
        <taxon>Lindgomyces</taxon>
    </lineage>
</organism>
<protein>
    <submittedName>
        <fullName evidence="1">Uncharacterized protein</fullName>
    </submittedName>
</protein>
<keyword evidence="2" id="KW-1185">Reference proteome</keyword>
<dbReference type="Proteomes" id="UP000799755">
    <property type="component" value="Unassembled WGS sequence"/>
</dbReference>
<evidence type="ECO:0000313" key="1">
    <source>
        <dbReference type="EMBL" id="KAF2463758.1"/>
    </source>
</evidence>
<reference evidence="1" key="1">
    <citation type="journal article" date="2020" name="Stud. Mycol.">
        <title>101 Dothideomycetes genomes: a test case for predicting lifestyles and emergence of pathogens.</title>
        <authorList>
            <person name="Haridas S."/>
            <person name="Albert R."/>
            <person name="Binder M."/>
            <person name="Bloem J."/>
            <person name="Labutti K."/>
            <person name="Salamov A."/>
            <person name="Andreopoulos B."/>
            <person name="Baker S."/>
            <person name="Barry K."/>
            <person name="Bills G."/>
            <person name="Bluhm B."/>
            <person name="Cannon C."/>
            <person name="Castanera R."/>
            <person name="Culley D."/>
            <person name="Daum C."/>
            <person name="Ezra D."/>
            <person name="Gonzalez J."/>
            <person name="Henrissat B."/>
            <person name="Kuo A."/>
            <person name="Liang C."/>
            <person name="Lipzen A."/>
            <person name="Lutzoni F."/>
            <person name="Magnuson J."/>
            <person name="Mondo S."/>
            <person name="Nolan M."/>
            <person name="Ohm R."/>
            <person name="Pangilinan J."/>
            <person name="Park H.-J."/>
            <person name="Ramirez L."/>
            <person name="Alfaro M."/>
            <person name="Sun H."/>
            <person name="Tritt A."/>
            <person name="Yoshinaga Y."/>
            <person name="Zwiers L.-H."/>
            <person name="Turgeon B."/>
            <person name="Goodwin S."/>
            <person name="Spatafora J."/>
            <person name="Crous P."/>
            <person name="Grigoriev I."/>
        </authorList>
    </citation>
    <scope>NUCLEOTIDE SEQUENCE</scope>
    <source>
        <strain evidence="1">ATCC 200398</strain>
    </source>
</reference>